<name>A0A5B9EIS7_9BACT</name>
<dbReference type="KEGG" id="talb:FTW19_24965"/>
<keyword evidence="1" id="KW-0812">Transmembrane</keyword>
<sequence length="398" mass="43598">MKFSPEEIEQYRGVTERVSNGSQLAASPKLREFLNYIVDCALRECPEEASEQQIGVNVFGRKPGYNSSEDSIVRSQARLLRQKLASFFKEEGASEPITIEIPKGHYLPLFKARSIGEVSLPAVASALSLPSSVIAPESRGRISLGIIFILVALAAGLVLGYALPRRTVASAQLHDPLWAPFLSQDQPPLVIYSNPVFRGAPLKDGLRLLPPGTASNAPEDDTYTGTGEAQAIYTLTRFFDRANRDFVLKRSRLVTWDDAKSRNLVFLGASTQNTALAELPTATQFVIRLDENAHGYVSNEHPLAGEPHKFVTDSSDEYAIIALLPGLESSTRILAFTGLTTVGTQSAVEFALDPIHRADLAKRAGLDHNLARPFEALLRVHVRRNVGLDSEIVAFHTR</sequence>
<keyword evidence="3" id="KW-1185">Reference proteome</keyword>
<accession>A0A5B9EIS7</accession>
<dbReference type="OrthoDB" id="108329at2"/>
<organism evidence="2 3">
    <name type="scientific">Terriglobus albidus</name>
    <dbReference type="NCBI Taxonomy" id="1592106"/>
    <lineage>
        <taxon>Bacteria</taxon>
        <taxon>Pseudomonadati</taxon>
        <taxon>Acidobacteriota</taxon>
        <taxon>Terriglobia</taxon>
        <taxon>Terriglobales</taxon>
        <taxon>Acidobacteriaceae</taxon>
        <taxon>Terriglobus</taxon>
    </lineage>
</organism>
<evidence type="ECO:0000313" key="2">
    <source>
        <dbReference type="EMBL" id="QEE30965.1"/>
    </source>
</evidence>
<protein>
    <submittedName>
        <fullName evidence="2">Uncharacterized protein</fullName>
    </submittedName>
</protein>
<dbReference type="AlphaFoldDB" id="A0A5B9EIS7"/>
<evidence type="ECO:0000256" key="1">
    <source>
        <dbReference type="SAM" id="Phobius"/>
    </source>
</evidence>
<keyword evidence="1" id="KW-1133">Transmembrane helix</keyword>
<reference evidence="2 3" key="1">
    <citation type="submission" date="2019-08" db="EMBL/GenBank/DDBJ databases">
        <title>Complete genome sequence of Terriglobus albidus strain ORNL.</title>
        <authorList>
            <person name="Podar M."/>
        </authorList>
    </citation>
    <scope>NUCLEOTIDE SEQUENCE [LARGE SCALE GENOMIC DNA]</scope>
    <source>
        <strain evidence="2 3">ORNL</strain>
    </source>
</reference>
<evidence type="ECO:0000313" key="3">
    <source>
        <dbReference type="Proteomes" id="UP000321820"/>
    </source>
</evidence>
<keyword evidence="1" id="KW-0472">Membrane</keyword>
<dbReference type="Proteomes" id="UP000321820">
    <property type="component" value="Chromosome"/>
</dbReference>
<feature type="transmembrane region" description="Helical" evidence="1">
    <location>
        <begin position="142"/>
        <end position="163"/>
    </location>
</feature>
<proteinExistence type="predicted"/>
<dbReference type="RefSeq" id="WP_147650259.1">
    <property type="nucleotide sequence ID" value="NZ_CP042806.1"/>
</dbReference>
<dbReference type="EMBL" id="CP042806">
    <property type="protein sequence ID" value="QEE30965.1"/>
    <property type="molecule type" value="Genomic_DNA"/>
</dbReference>
<gene>
    <name evidence="2" type="ORF">FTW19_24965</name>
</gene>